<dbReference type="Proteomes" id="UP000093432">
    <property type="component" value="Unassembled WGS sequence"/>
</dbReference>
<dbReference type="PROSITE" id="PS51257">
    <property type="entry name" value="PROKAR_LIPOPROTEIN"/>
    <property type="match status" value="1"/>
</dbReference>
<dbReference type="STRING" id="651561.BBI00_05090"/>
<organism evidence="1 2">
    <name type="scientific">Chryseobacterium arthrosphaerae</name>
    <dbReference type="NCBI Taxonomy" id="651561"/>
    <lineage>
        <taxon>Bacteria</taxon>
        <taxon>Pseudomonadati</taxon>
        <taxon>Bacteroidota</taxon>
        <taxon>Flavobacteriia</taxon>
        <taxon>Flavobacteriales</taxon>
        <taxon>Weeksellaceae</taxon>
        <taxon>Chryseobacterium group</taxon>
        <taxon>Chryseobacterium</taxon>
    </lineage>
</organism>
<gene>
    <name evidence="1" type="ORF">BBI00_05090</name>
</gene>
<evidence type="ECO:0008006" key="3">
    <source>
        <dbReference type="Google" id="ProtNLM"/>
    </source>
</evidence>
<comment type="caution">
    <text evidence="1">The sequence shown here is derived from an EMBL/GenBank/DDBJ whole genome shotgun (WGS) entry which is preliminary data.</text>
</comment>
<dbReference type="AlphaFoldDB" id="A0A1B8ZQ80"/>
<dbReference type="OrthoDB" id="1264943at2"/>
<protein>
    <recommendedName>
        <fullName evidence="3">Lipoprotein</fullName>
    </recommendedName>
</protein>
<proteinExistence type="predicted"/>
<sequence length="128" mass="14740">MKVIFKLFLTIFLFLVLSCQKQEGQIYYIDMGISPVRSINCDSLRLHPNKKQLTLSNDENNKLINIFSKLIPVKNNLDVDVRLYGFVYDGSKKLDFCSGIGVIELNGKKYLVNDSLREYMIKLTLGKK</sequence>
<reference evidence="2" key="1">
    <citation type="submission" date="2016-07" db="EMBL/GenBank/DDBJ databases">
        <authorList>
            <person name="Florea S."/>
            <person name="Webb J.S."/>
            <person name="Jaromczyk J."/>
            <person name="Schardl C.L."/>
        </authorList>
    </citation>
    <scope>NUCLEOTIDE SEQUENCE [LARGE SCALE GENOMIC DNA]</scope>
    <source>
        <strain evidence="2">CC-VM-7</strain>
    </source>
</reference>
<dbReference type="RefSeq" id="WP_065397754.1">
    <property type="nucleotide sequence ID" value="NZ_MAYG01000001.1"/>
</dbReference>
<evidence type="ECO:0000313" key="2">
    <source>
        <dbReference type="Proteomes" id="UP000093432"/>
    </source>
</evidence>
<accession>A0A1B8ZQ80</accession>
<name>A0A1B8ZQ80_9FLAO</name>
<dbReference type="EMBL" id="MAYG01000001">
    <property type="protein sequence ID" value="OCA73755.1"/>
    <property type="molecule type" value="Genomic_DNA"/>
</dbReference>
<evidence type="ECO:0000313" key="1">
    <source>
        <dbReference type="EMBL" id="OCA73755.1"/>
    </source>
</evidence>